<evidence type="ECO:0000313" key="1">
    <source>
        <dbReference type="EMBL" id="KKW41478.1"/>
    </source>
</evidence>
<dbReference type="STRING" id="1619044.UY92_C0018G0007"/>
<proteinExistence type="predicted"/>
<sequence length="314" mass="34776">MDAGVKSPAADDGGAVKFYNEQDGKFYRLLSDGTLAPMSDEVFFNVDKVTWSPNKDEGIIEYPDGANIYYDFKSRRQVTLPRHWEDFSFSPLGDQVAAKSVGIAPENRWLIAAKPDGSSIRLVEPMGDNADKVTVDWSPNKQIVALSRTGQALGADRQEVLFVGLNHENYRSFVVEGRGLETKWSGSGQKLLHSIHRAESDFKPELWIADATPDTVGGNRRLLNVNTWASKCAMADDRFVYCGVPERLEAGAGFAPAVANTTPDRLFKVDTVTGLKTEIPLTDIYTIDRITLSEDGSRLYFTDKNQVGLFKVDI</sequence>
<gene>
    <name evidence="1" type="ORF">UY92_C0018G0007</name>
</gene>
<reference evidence="1 2" key="1">
    <citation type="journal article" date="2015" name="Nature">
        <title>rRNA introns, odd ribosomes, and small enigmatic genomes across a large radiation of phyla.</title>
        <authorList>
            <person name="Brown C.T."/>
            <person name="Hug L.A."/>
            <person name="Thomas B.C."/>
            <person name="Sharon I."/>
            <person name="Castelle C.J."/>
            <person name="Singh A."/>
            <person name="Wilkins M.J."/>
            <person name="Williams K.H."/>
            <person name="Banfield J.F."/>
        </authorList>
    </citation>
    <scope>NUCLEOTIDE SEQUENCE [LARGE SCALE GENOMIC DNA]</scope>
</reference>
<dbReference type="SUPFAM" id="SSF82171">
    <property type="entry name" value="DPP6 N-terminal domain-like"/>
    <property type="match status" value="1"/>
</dbReference>
<protein>
    <submittedName>
        <fullName evidence="1">Uncharacterized protein</fullName>
    </submittedName>
</protein>
<dbReference type="InterPro" id="IPR011042">
    <property type="entry name" value="6-blade_b-propeller_TolB-like"/>
</dbReference>
<dbReference type="AlphaFoldDB" id="A0A0G1YD89"/>
<dbReference type="EMBL" id="LCRX01000018">
    <property type="protein sequence ID" value="KKW41478.1"/>
    <property type="molecule type" value="Genomic_DNA"/>
</dbReference>
<accession>A0A0G1YD89</accession>
<dbReference type="Proteomes" id="UP000033870">
    <property type="component" value="Unassembled WGS sequence"/>
</dbReference>
<name>A0A0G1YD89_9BACT</name>
<comment type="caution">
    <text evidence="1">The sequence shown here is derived from an EMBL/GenBank/DDBJ whole genome shotgun (WGS) entry which is preliminary data.</text>
</comment>
<dbReference type="Gene3D" id="2.120.10.30">
    <property type="entry name" value="TolB, C-terminal domain"/>
    <property type="match status" value="1"/>
</dbReference>
<organism evidence="1 2">
    <name type="scientific">Candidatus Magasanikbacteria bacterium GW2011_GWA2_56_11</name>
    <dbReference type="NCBI Taxonomy" id="1619044"/>
    <lineage>
        <taxon>Bacteria</taxon>
        <taxon>Candidatus Magasanikiibacteriota</taxon>
    </lineage>
</organism>
<evidence type="ECO:0000313" key="2">
    <source>
        <dbReference type="Proteomes" id="UP000033870"/>
    </source>
</evidence>